<dbReference type="Proteomes" id="UP001165275">
    <property type="component" value="Unassembled WGS sequence"/>
</dbReference>
<protein>
    <recommendedName>
        <fullName evidence="1">Long-tail fiber proximal subunit trimerization domain-containing protein</fullName>
    </recommendedName>
</protein>
<feature type="domain" description="Long-tail fiber proximal subunit trimerization" evidence="1">
    <location>
        <begin position="943"/>
        <end position="1015"/>
    </location>
</feature>
<evidence type="ECO:0000313" key="3">
    <source>
        <dbReference type="Proteomes" id="UP001165275"/>
    </source>
</evidence>
<dbReference type="Gene3D" id="6.20.70.20">
    <property type="match status" value="1"/>
</dbReference>
<sequence>MTAITTSGGITIVAPQKSTGLRADVQYLEPYASSALNRKAYGIFGAGVYQGFSVTPGKGLAVIVSPNGTRPGVASVDVDGHQITVQLLTTQTVAVTAGKLNIVVLEAKYALGVATDQVDANSKIKAATLRVVNDEKSIVDGMIEICRLSLVANATSVAAASIDIDKRFSLRVSYEPTDDINDARENRLLTVKAGKSFVPLAGGTMIGALGTPRVVFPNDSKANASTDMDRADGFTVENLTAANKGYPVPGGLGTLMSAKVNEVRNVQLAFGSGNTAFYLRSLRKDDPTSDKWDRVYTQAFKPTAADVGALTDVQAAQKYALRSIKVNSKPLSADVNLVAGDVNAYTKTEGDGLYAAKARNLADLANKAEARTNLELGSSATRNAGKDSGNVMINGDFGVGGVAPILSSTNTLTIIKSLNTGKYAVNGDSTDMPSTALAYELDWSFTSTSSGGHGSLLVKPLISKGHANDRVYRNTLRRGVWQGWVGLYDTENKPTAADIGALTDAQAAQKYALRSIQVNGKPLSANVNLVAGDVNAWNKTEADGRFLMLSGGTVKNLTVKTGSTGTENTALLIDGVEHTPLVLKRASATANISIGFQLGGGKPLYRLGMDINNNLAWGTEANQTSNGVIYHTKNKPNAVDVGAVGITGSTMTGPLGTPRVVFPMDTVAVAADDANRADGFTVQQLTATNKGYPVSLGVLMTAKLSEFRNVQLAFGSGSTQFFLRSLRKGEAATEPWDRVYTQAFKPTAADVGALTDAQAAQKYALRSIQVNGKPLSANVNLVAGDVNAWNKTEADARYLMLSGGLVKGRAGFAGGLHLGNVNTLIEAGNDAAGYTSNNLMLKSWYGIGFANTCTTTGIQGVTGFINVRYGDLQMKRNITADAQIIEAGKRVYSPNNKPTAADVGALTDAQAAQKYALRSIQVNGKPLSANVNLVAGDVNAWNKTEADARFLLKTGGTLTGTVKTSAEIQSTTLNNYRIVSGDYGSFWRQDATALYLLLTAAKDQYGNYNSLRPMAVSVTTGAMTLGTQLTFSHNEWIRKLGINNYTSAGQNYNQTNGMILQGAGDQYAQTYFLETIGKHSALRWRVRSGGIDAWPEFRNDGTLQLSGRWPAIQNNTGTTWHPDGNIEGSCWGGYLSNWLSNNTVSRMSRGAQGSMTMDGGLVEAPAGCVLTGGNGNEGNQVGVALYRPLQIWRSGGWVTIEG</sequence>
<organism evidence="2 3">
    <name type="scientific">Serratia silvae</name>
    <dbReference type="NCBI Taxonomy" id="2824122"/>
    <lineage>
        <taxon>Bacteria</taxon>
        <taxon>Pseudomonadati</taxon>
        <taxon>Pseudomonadota</taxon>
        <taxon>Gammaproteobacteria</taxon>
        <taxon>Enterobacterales</taxon>
        <taxon>Yersiniaceae</taxon>
        <taxon>Serratia</taxon>
    </lineage>
</organism>
<dbReference type="EMBL" id="JAGQDC010000021">
    <property type="protein sequence ID" value="MCL1031373.1"/>
    <property type="molecule type" value="Genomic_DNA"/>
</dbReference>
<name>A0ABT0KH61_9GAMM</name>
<evidence type="ECO:0000313" key="2">
    <source>
        <dbReference type="EMBL" id="MCL1031373.1"/>
    </source>
</evidence>
<accession>A0ABT0KH61</accession>
<evidence type="ECO:0000259" key="1">
    <source>
        <dbReference type="Pfam" id="PF21446"/>
    </source>
</evidence>
<dbReference type="RefSeq" id="WP_248947382.1">
    <property type="nucleotide sequence ID" value="NZ_CBCSGY010000016.1"/>
</dbReference>
<gene>
    <name evidence="2" type="ORF">KAJ71_20475</name>
</gene>
<proteinExistence type="predicted"/>
<reference evidence="2" key="1">
    <citation type="submission" date="2021-04" db="EMBL/GenBank/DDBJ databases">
        <title>Genome sequence of Serratia sp. arafor3.</title>
        <authorList>
            <person name="Besaury L."/>
        </authorList>
    </citation>
    <scope>NUCLEOTIDE SEQUENCE</scope>
    <source>
        <strain evidence="2">Arafor3</strain>
    </source>
</reference>
<keyword evidence="3" id="KW-1185">Reference proteome</keyword>
<comment type="caution">
    <text evidence="2">The sequence shown here is derived from an EMBL/GenBank/DDBJ whole genome shotgun (WGS) entry which is preliminary data.</text>
</comment>
<dbReference type="Pfam" id="PF21446">
    <property type="entry name" value="Gp34_trimer"/>
    <property type="match status" value="1"/>
</dbReference>
<dbReference type="InterPro" id="IPR048390">
    <property type="entry name" value="Gp34_trimer"/>
</dbReference>